<organism evidence="1 2">
    <name type="scientific">Bacteriovorax stolpii</name>
    <name type="common">Bdellovibrio stolpii</name>
    <dbReference type="NCBI Taxonomy" id="960"/>
    <lineage>
        <taxon>Bacteria</taxon>
        <taxon>Pseudomonadati</taxon>
        <taxon>Bdellovibrionota</taxon>
        <taxon>Bacteriovoracia</taxon>
        <taxon>Bacteriovoracales</taxon>
        <taxon>Bacteriovoracaceae</taxon>
        <taxon>Bacteriovorax</taxon>
    </lineage>
</organism>
<dbReference type="KEGG" id="bsto:C0V70_07900"/>
<sequence length="281" mass="32559">MSVFYVKFINPCNKYSDRIIVGVQNIKAKIHLLLFISIKLISSFGVLYFLPVESKQFLQTLKKVDDLDFKKRIEMQKDFAKFYLEKYINKKIPIQKLSFFTIFKNNVNIVPSNLGITFPMYLATTAEKREMLPLKSFIIGEEVTVLDVTFQQNNDFSLYSDEVLIKVSYKDEILNVPLPTFDEIFLVNDDKAETPLSSDYPKHFKYCDSKISNKKAYTVEDMQANLKTLKESNIFLKDVGVLYPDSNGTYCFDTSVTDLESELSIVMNHAFVFQARVEVHE</sequence>
<protein>
    <submittedName>
        <fullName evidence="1">Uncharacterized protein</fullName>
    </submittedName>
</protein>
<proteinExistence type="predicted"/>
<reference evidence="1 2" key="1">
    <citation type="submission" date="2018-01" db="EMBL/GenBank/DDBJ databases">
        <title>Complete genome sequence of Bacteriovorax stolpii DSM12778.</title>
        <authorList>
            <person name="Tang B."/>
            <person name="Chang J."/>
        </authorList>
    </citation>
    <scope>NUCLEOTIDE SEQUENCE [LARGE SCALE GENOMIC DNA]</scope>
    <source>
        <strain evidence="1 2">DSM 12778</strain>
    </source>
</reference>
<name>A0A2K9NRA4_BACTC</name>
<dbReference type="AlphaFoldDB" id="A0A2K9NRA4"/>
<dbReference type="EMBL" id="CP025704">
    <property type="protein sequence ID" value="AUN98031.1"/>
    <property type="molecule type" value="Genomic_DNA"/>
</dbReference>
<accession>A0A2K9NRA4</accession>
<gene>
    <name evidence="1" type="ORF">C0V70_07900</name>
</gene>
<dbReference type="Proteomes" id="UP000235584">
    <property type="component" value="Chromosome"/>
</dbReference>
<keyword evidence="2" id="KW-1185">Reference proteome</keyword>
<evidence type="ECO:0000313" key="2">
    <source>
        <dbReference type="Proteomes" id="UP000235584"/>
    </source>
</evidence>
<evidence type="ECO:0000313" key="1">
    <source>
        <dbReference type="EMBL" id="AUN98031.1"/>
    </source>
</evidence>